<accession>A0A5B0P5I0</accession>
<dbReference type="Proteomes" id="UP000324748">
    <property type="component" value="Unassembled WGS sequence"/>
</dbReference>
<keyword evidence="4" id="KW-1185">Reference proteome</keyword>
<comment type="caution">
    <text evidence="3">The sequence shown here is derived from an EMBL/GenBank/DDBJ whole genome shotgun (WGS) entry which is preliminary data.</text>
</comment>
<organism evidence="3 4">
    <name type="scientific">Puccinia graminis f. sp. tritici</name>
    <dbReference type="NCBI Taxonomy" id="56615"/>
    <lineage>
        <taxon>Eukaryota</taxon>
        <taxon>Fungi</taxon>
        <taxon>Dikarya</taxon>
        <taxon>Basidiomycota</taxon>
        <taxon>Pucciniomycotina</taxon>
        <taxon>Pucciniomycetes</taxon>
        <taxon>Pucciniales</taxon>
        <taxon>Pucciniaceae</taxon>
        <taxon>Puccinia</taxon>
    </lineage>
</organism>
<evidence type="ECO:0000256" key="1">
    <source>
        <dbReference type="SAM" id="MobiDB-lite"/>
    </source>
</evidence>
<sequence length="206" mass="21771">MGCFGSLLASLVGSKADNGAKLKQTPKPVSIEITWPKPSNDTPEDTLHPQRIEVPLTTPPIDNDAPLDIPLAPRFDRRLAASIHAPHNRPRDPLPISSDSDSDSSHNPIPISPDSNSDSTYNTPAPSPSTTSPDVTVISLPPLPPSPPPPPVSPSPSCPSPPPHSPRPKPHHHQLPHLPSNDAPTVIGVLPTAMVNGPRTLPQTVM</sequence>
<feature type="compositionally biased region" description="Low complexity" evidence="1">
    <location>
        <begin position="94"/>
        <end position="133"/>
    </location>
</feature>
<gene>
    <name evidence="2" type="ORF">PGT21_000807</name>
    <name evidence="3" type="ORF">PGT21_027266</name>
</gene>
<reference evidence="3 4" key="1">
    <citation type="submission" date="2019-05" db="EMBL/GenBank/DDBJ databases">
        <title>Emergence of the Ug99 lineage of the wheat stem rust pathogen through somatic hybridization.</title>
        <authorList>
            <person name="Li F."/>
            <person name="Upadhyaya N.M."/>
            <person name="Sperschneider J."/>
            <person name="Matny O."/>
            <person name="Nguyen-Phuc H."/>
            <person name="Mago R."/>
            <person name="Raley C."/>
            <person name="Miller M.E."/>
            <person name="Silverstein K.A.T."/>
            <person name="Henningsen E."/>
            <person name="Hirsch C.D."/>
            <person name="Visser B."/>
            <person name="Pretorius Z.A."/>
            <person name="Steffenson B.J."/>
            <person name="Schwessinger B."/>
            <person name="Dodds P.N."/>
            <person name="Figueroa M."/>
        </authorList>
    </citation>
    <scope>NUCLEOTIDE SEQUENCE [LARGE SCALE GENOMIC DNA]</scope>
    <source>
        <strain evidence="3">21-0</strain>
    </source>
</reference>
<protein>
    <submittedName>
        <fullName evidence="3">Uncharacterized protein</fullName>
    </submittedName>
</protein>
<dbReference type="AlphaFoldDB" id="A0A5B0P5I0"/>
<feature type="compositionally biased region" description="Basic residues" evidence="1">
    <location>
        <begin position="166"/>
        <end position="175"/>
    </location>
</feature>
<name>A0A5B0P5I0_PUCGR</name>
<evidence type="ECO:0000313" key="2">
    <source>
        <dbReference type="EMBL" id="KAA1078818.1"/>
    </source>
</evidence>
<dbReference type="PRINTS" id="PR01217">
    <property type="entry name" value="PRICHEXTENSN"/>
</dbReference>
<proteinExistence type="predicted"/>
<evidence type="ECO:0000313" key="4">
    <source>
        <dbReference type="Proteomes" id="UP000324748"/>
    </source>
</evidence>
<evidence type="ECO:0000313" key="3">
    <source>
        <dbReference type="EMBL" id="KAA1096745.1"/>
    </source>
</evidence>
<feature type="compositionally biased region" description="Pro residues" evidence="1">
    <location>
        <begin position="141"/>
        <end position="165"/>
    </location>
</feature>
<feature type="region of interest" description="Disordered" evidence="1">
    <location>
        <begin position="14"/>
        <end position="186"/>
    </location>
</feature>
<dbReference type="EMBL" id="VSWC01000134">
    <property type="protein sequence ID" value="KAA1078818.1"/>
    <property type="molecule type" value="Genomic_DNA"/>
</dbReference>
<dbReference type="EMBL" id="VSWC01000067">
    <property type="protein sequence ID" value="KAA1096745.1"/>
    <property type="molecule type" value="Genomic_DNA"/>
</dbReference>